<dbReference type="GO" id="GO:0016020">
    <property type="term" value="C:membrane"/>
    <property type="evidence" value="ECO:0007669"/>
    <property type="project" value="UniProtKB-SubCell"/>
</dbReference>
<proteinExistence type="predicted"/>
<dbReference type="Proteomes" id="UP000231267">
    <property type="component" value="Unassembled WGS sequence"/>
</dbReference>
<keyword evidence="2 5" id="KW-0812">Transmembrane</keyword>
<evidence type="ECO:0000256" key="3">
    <source>
        <dbReference type="ARBA" id="ARBA00022989"/>
    </source>
</evidence>
<dbReference type="Pfam" id="PF04893">
    <property type="entry name" value="Yip1"/>
    <property type="match status" value="1"/>
</dbReference>
<name>A0A2J0LJF0_9BACT</name>
<dbReference type="InterPro" id="IPR006977">
    <property type="entry name" value="Yip1_dom"/>
</dbReference>
<comment type="caution">
    <text evidence="7">The sequence shown here is derived from an EMBL/GenBank/DDBJ whole genome shotgun (WGS) entry which is preliminary data.</text>
</comment>
<evidence type="ECO:0000256" key="4">
    <source>
        <dbReference type="ARBA" id="ARBA00023136"/>
    </source>
</evidence>
<feature type="transmembrane region" description="Helical" evidence="5">
    <location>
        <begin position="232"/>
        <end position="254"/>
    </location>
</feature>
<dbReference type="AlphaFoldDB" id="A0A2J0LJF0"/>
<evidence type="ECO:0000313" key="7">
    <source>
        <dbReference type="EMBL" id="PIW66170.1"/>
    </source>
</evidence>
<reference evidence="7 8" key="1">
    <citation type="submission" date="2017-09" db="EMBL/GenBank/DDBJ databases">
        <title>Depth-based differentiation of microbial function through sediment-hosted aquifers and enrichment of novel symbionts in the deep terrestrial subsurface.</title>
        <authorList>
            <person name="Probst A.J."/>
            <person name="Ladd B."/>
            <person name="Jarett J.K."/>
            <person name="Geller-Mcgrath D.E."/>
            <person name="Sieber C.M."/>
            <person name="Emerson J.B."/>
            <person name="Anantharaman K."/>
            <person name="Thomas B.C."/>
            <person name="Malmstrom R."/>
            <person name="Stieglmeier M."/>
            <person name="Klingl A."/>
            <person name="Woyke T."/>
            <person name="Ryan C.M."/>
            <person name="Banfield J.F."/>
        </authorList>
    </citation>
    <scope>NUCLEOTIDE SEQUENCE [LARGE SCALE GENOMIC DNA]</scope>
    <source>
        <strain evidence="7">CG12_big_fil_rev_8_21_14_0_65_43_15</strain>
    </source>
</reference>
<evidence type="ECO:0000256" key="2">
    <source>
        <dbReference type="ARBA" id="ARBA00022692"/>
    </source>
</evidence>
<protein>
    <recommendedName>
        <fullName evidence="6">Yip1 domain-containing protein</fullName>
    </recommendedName>
</protein>
<organism evidence="7 8">
    <name type="scientific">Candidatus Taenaricola geysiri</name>
    <dbReference type="NCBI Taxonomy" id="1974752"/>
    <lineage>
        <taxon>Bacteria</taxon>
        <taxon>Pseudomonadati</taxon>
        <taxon>Candidatus Omnitrophota</taxon>
        <taxon>Candidatus Taenaricola</taxon>
    </lineage>
</organism>
<feature type="transmembrane region" description="Helical" evidence="5">
    <location>
        <begin position="143"/>
        <end position="175"/>
    </location>
</feature>
<evidence type="ECO:0000256" key="5">
    <source>
        <dbReference type="SAM" id="Phobius"/>
    </source>
</evidence>
<feature type="domain" description="Yip1" evidence="6">
    <location>
        <begin position="76"/>
        <end position="248"/>
    </location>
</feature>
<feature type="transmembrane region" description="Helical" evidence="5">
    <location>
        <begin position="196"/>
        <end position="220"/>
    </location>
</feature>
<keyword evidence="3 5" id="KW-1133">Transmembrane helix</keyword>
<comment type="subcellular location">
    <subcellularLocation>
        <location evidence="1">Membrane</location>
        <topology evidence="1">Multi-pass membrane protein</topology>
    </subcellularLocation>
</comment>
<dbReference type="EMBL" id="PFGP01000107">
    <property type="protein sequence ID" value="PIW66170.1"/>
    <property type="molecule type" value="Genomic_DNA"/>
</dbReference>
<accession>A0A2J0LJF0</accession>
<keyword evidence="4 5" id="KW-0472">Membrane</keyword>
<sequence>MVNETCKIHPDKEIVDVCAHCGKKVCALCAATLADKTYCLECIKLVDANAQGQPKTIEWENRSEIGLLKALIGTWKQILLHPKKFFASMPTKAAIGSPLLFALICGSAAIIASAFVNMLVVLSGTTLPNVPPGSTLPPKAVMVGSYVVLMIISPLLVAAGIFVISAVYHLIVLIFGGKEGFRATFRVLSYSNALAIFNIVPLAGPIFVTVYSVILFVIGFKNAHKMNTARAVMVALLPMVILFVIGFAAAFYLASQGAALQGGK</sequence>
<feature type="transmembrane region" description="Helical" evidence="5">
    <location>
        <begin position="99"/>
        <end position="123"/>
    </location>
</feature>
<evidence type="ECO:0000259" key="6">
    <source>
        <dbReference type="Pfam" id="PF04893"/>
    </source>
</evidence>
<gene>
    <name evidence="7" type="ORF">COW11_04710</name>
</gene>
<evidence type="ECO:0000256" key="1">
    <source>
        <dbReference type="ARBA" id="ARBA00004141"/>
    </source>
</evidence>
<evidence type="ECO:0000313" key="8">
    <source>
        <dbReference type="Proteomes" id="UP000231267"/>
    </source>
</evidence>